<dbReference type="GO" id="GO:0051017">
    <property type="term" value="P:actin filament bundle assembly"/>
    <property type="evidence" value="ECO:0007669"/>
    <property type="project" value="TreeGrafter"/>
</dbReference>
<gene>
    <name evidence="1" type="ORF">FEM48_Zijuj08G0165800</name>
</gene>
<dbReference type="PANTHER" id="PTHR10551">
    <property type="entry name" value="FASCIN"/>
    <property type="match status" value="1"/>
</dbReference>
<proteinExistence type="predicted"/>
<dbReference type="PANTHER" id="PTHR10551:SF13">
    <property type="entry name" value="GLUCAN 1,3-BETA-GLUCOSIDASE ARB_04467-RELATED"/>
    <property type="match status" value="1"/>
</dbReference>
<comment type="caution">
    <text evidence="1">The sequence shown here is derived from an EMBL/GenBank/DDBJ whole genome shotgun (WGS) entry which is preliminary data.</text>
</comment>
<dbReference type="GO" id="GO:0015629">
    <property type="term" value="C:actin cytoskeleton"/>
    <property type="evidence" value="ECO:0007669"/>
    <property type="project" value="TreeGrafter"/>
</dbReference>
<reference evidence="1" key="1">
    <citation type="journal article" date="2021" name="Front. Plant Sci.">
        <title>Chromosome-Scale Genome Assembly for Chinese Sour Jujube and Insights Into Its Genome Evolution and Domestication Signature.</title>
        <authorList>
            <person name="Shen L.-Y."/>
            <person name="Luo H."/>
            <person name="Wang X.-L."/>
            <person name="Wang X.-M."/>
            <person name="Qiu X.-J."/>
            <person name="Liu H."/>
            <person name="Zhou S.-S."/>
            <person name="Jia K.-H."/>
            <person name="Nie S."/>
            <person name="Bao Y.-T."/>
            <person name="Zhang R.-G."/>
            <person name="Yun Q.-Z."/>
            <person name="Chai Y.-H."/>
            <person name="Lu J.-Y."/>
            <person name="Li Y."/>
            <person name="Zhao S.-W."/>
            <person name="Mao J.-F."/>
            <person name="Jia S.-G."/>
            <person name="Mao Y.-M."/>
        </authorList>
    </citation>
    <scope>NUCLEOTIDE SEQUENCE</scope>
    <source>
        <strain evidence="1">AT0</strain>
        <tissue evidence="1">Leaf</tissue>
    </source>
</reference>
<dbReference type="AlphaFoldDB" id="A0A978V069"/>
<dbReference type="SUPFAM" id="SSF51445">
    <property type="entry name" value="(Trans)glycosidases"/>
    <property type="match status" value="1"/>
</dbReference>
<dbReference type="InterPro" id="IPR017853">
    <property type="entry name" value="GH"/>
</dbReference>
<dbReference type="EMBL" id="JAEACU010000008">
    <property type="protein sequence ID" value="KAH7520635.1"/>
    <property type="molecule type" value="Genomic_DNA"/>
</dbReference>
<organism evidence="1 2">
    <name type="scientific">Ziziphus jujuba var. spinosa</name>
    <dbReference type="NCBI Taxonomy" id="714518"/>
    <lineage>
        <taxon>Eukaryota</taxon>
        <taxon>Viridiplantae</taxon>
        <taxon>Streptophyta</taxon>
        <taxon>Embryophyta</taxon>
        <taxon>Tracheophyta</taxon>
        <taxon>Spermatophyta</taxon>
        <taxon>Magnoliopsida</taxon>
        <taxon>eudicotyledons</taxon>
        <taxon>Gunneridae</taxon>
        <taxon>Pentapetalae</taxon>
        <taxon>rosids</taxon>
        <taxon>fabids</taxon>
        <taxon>Rosales</taxon>
        <taxon>Rhamnaceae</taxon>
        <taxon>Paliureae</taxon>
        <taxon>Ziziphus</taxon>
    </lineage>
</organism>
<dbReference type="Proteomes" id="UP000813462">
    <property type="component" value="Unassembled WGS sequence"/>
</dbReference>
<dbReference type="GO" id="GO:0007163">
    <property type="term" value="P:establishment or maintenance of cell polarity"/>
    <property type="evidence" value="ECO:0007669"/>
    <property type="project" value="TreeGrafter"/>
</dbReference>
<sequence>MGMAQIKLLKSFREEFLHKSSNFQFEKVKQVKMIGNTYIMEDDFRFMSTNGLDAVSIPVGWWIAHGPRLSRPFVGGLASLAKCYHMGTVMMIFLSRTFGMKVIVDLHKVQGSQNGNEYSRPRDGYLGWAAENIQDTVAVIDFLTAKSCTFDEILTFLETNVYNISSFKYANHPSLIEIELMNEPLAQGMSGMILEDYVKCSKDGNPIDQWHKQIHLRKDLYTYKKRLLLIFEDDQNFAKAPQDVYGLAYWSYKCASHHWSLRWMIENNHIKL</sequence>
<evidence type="ECO:0000313" key="2">
    <source>
        <dbReference type="Proteomes" id="UP000813462"/>
    </source>
</evidence>
<dbReference type="GO" id="GO:0005737">
    <property type="term" value="C:cytoplasm"/>
    <property type="evidence" value="ECO:0007669"/>
    <property type="project" value="TreeGrafter"/>
</dbReference>
<evidence type="ECO:0008006" key="3">
    <source>
        <dbReference type="Google" id="ProtNLM"/>
    </source>
</evidence>
<name>A0A978V069_ZIZJJ</name>
<dbReference type="GO" id="GO:0051015">
    <property type="term" value="F:actin filament binding"/>
    <property type="evidence" value="ECO:0007669"/>
    <property type="project" value="InterPro"/>
</dbReference>
<accession>A0A978V069</accession>
<protein>
    <recommendedName>
        <fullName evidence="3">Mannan endo-1,4-beta-mannosidase</fullName>
    </recommendedName>
</protein>
<dbReference type="Gene3D" id="3.20.20.80">
    <property type="entry name" value="Glycosidases"/>
    <property type="match status" value="1"/>
</dbReference>
<dbReference type="GO" id="GO:0016477">
    <property type="term" value="P:cell migration"/>
    <property type="evidence" value="ECO:0007669"/>
    <property type="project" value="TreeGrafter"/>
</dbReference>
<evidence type="ECO:0000313" key="1">
    <source>
        <dbReference type="EMBL" id="KAH7520635.1"/>
    </source>
</evidence>
<dbReference type="InterPro" id="IPR010431">
    <property type="entry name" value="Fascin"/>
</dbReference>